<dbReference type="PANTHER" id="PTHR33067">
    <property type="entry name" value="RNA-DIRECTED DNA POLYMERASE-RELATED"/>
    <property type="match status" value="1"/>
</dbReference>
<dbReference type="GO" id="GO:0003964">
    <property type="term" value="F:RNA-directed DNA polymerase activity"/>
    <property type="evidence" value="ECO:0007669"/>
    <property type="project" value="UniProtKB-KW"/>
</dbReference>
<feature type="compositionally biased region" description="Basic residues" evidence="1">
    <location>
        <begin position="1"/>
        <end position="24"/>
    </location>
</feature>
<name>A0ABQ4WQI2_9ASTR</name>
<dbReference type="InterPro" id="IPR021109">
    <property type="entry name" value="Peptidase_aspartic_dom_sf"/>
</dbReference>
<sequence>MERTKSKCMRTRSQARRLRQHHRQQQQVPPNLVEPPKDTMADNRTMAELLQAPTEGYEDAIVLYPNVPYNINFKLMLYPFTLEGQPDMLEKEPPSINSDMAWDRFKDLLRACPHHGFSELHQLDTFYNALNVNDQDSLNSAAGGNFLDKRPADCSSIIESKSKVRHSRSKAIVAKVSTSASTSGVSPDVAELKDMVRALLLDKQTSPVPAPAPVKAVEQSCVTCGGAHSYRNCPATDSNNYRDNIQEYISQAAATNFNQGNSGYRPPPMANQIRPPGFPPMQHNSQANNQNRWNQNQNQNRGNGYNQGQISTTPGFQQHAPMYQPPVNQHPAYQAPAHQASGVSKTDFESYVKANDAVMQNMQNQMSNITDLLTKNCKFSTNASTSSSDSLPSNTIANQKGELKQVTTRSVVSYDGPLKFPPPLVKLKPRVNKEKIREKDDLLALKFMEIFRNLHFELSFADALLHMPKFAPMFRKLLNNKDKILELTKTPVNENCSAVILKTFPEKLGDPGRFLIPCDFPELDECLALADLGASINLMPLSVFEKLNLQRLTKTRMILELADRSTSTPTGIAEDVFVKVGTFYFPADFVVVDYDADPRVPLILGRPFLRTARALE</sequence>
<keyword evidence="3" id="KW-1185">Reference proteome</keyword>
<keyword evidence="2" id="KW-0548">Nucleotidyltransferase</keyword>
<evidence type="ECO:0000313" key="3">
    <source>
        <dbReference type="Proteomes" id="UP001151760"/>
    </source>
</evidence>
<dbReference type="Proteomes" id="UP001151760">
    <property type="component" value="Unassembled WGS sequence"/>
</dbReference>
<dbReference type="EMBL" id="BQNB010008830">
    <property type="protein sequence ID" value="GJS54871.1"/>
    <property type="molecule type" value="Genomic_DNA"/>
</dbReference>
<gene>
    <name evidence="2" type="ORF">Tco_0628233</name>
</gene>
<reference evidence="2" key="1">
    <citation type="journal article" date="2022" name="Int. J. Mol. Sci.">
        <title>Draft Genome of Tanacetum Coccineum: Genomic Comparison of Closely Related Tanacetum-Family Plants.</title>
        <authorList>
            <person name="Yamashiro T."/>
            <person name="Shiraishi A."/>
            <person name="Nakayama K."/>
            <person name="Satake H."/>
        </authorList>
    </citation>
    <scope>NUCLEOTIDE SEQUENCE</scope>
</reference>
<keyword evidence="2" id="KW-0695">RNA-directed DNA polymerase</keyword>
<proteinExistence type="predicted"/>
<keyword evidence="2" id="KW-0808">Transferase</keyword>
<dbReference type="Gene3D" id="2.40.70.10">
    <property type="entry name" value="Acid Proteases"/>
    <property type="match status" value="1"/>
</dbReference>
<feature type="region of interest" description="Disordered" evidence="1">
    <location>
        <begin position="257"/>
        <end position="324"/>
    </location>
</feature>
<dbReference type="PANTHER" id="PTHR33067:SF35">
    <property type="entry name" value="ASPARTIC PEPTIDASE DDI1-TYPE DOMAIN-CONTAINING PROTEIN"/>
    <property type="match status" value="1"/>
</dbReference>
<feature type="compositionally biased region" description="Low complexity" evidence="1">
    <location>
        <begin position="284"/>
        <end position="309"/>
    </location>
</feature>
<comment type="caution">
    <text evidence="2">The sequence shown here is derived from an EMBL/GenBank/DDBJ whole genome shotgun (WGS) entry which is preliminary data.</text>
</comment>
<protein>
    <submittedName>
        <fullName evidence="2">Reverse transcriptase domain-containing protein</fullName>
    </submittedName>
</protein>
<reference evidence="2" key="2">
    <citation type="submission" date="2022-01" db="EMBL/GenBank/DDBJ databases">
        <authorList>
            <person name="Yamashiro T."/>
            <person name="Shiraishi A."/>
            <person name="Satake H."/>
            <person name="Nakayama K."/>
        </authorList>
    </citation>
    <scope>NUCLEOTIDE SEQUENCE</scope>
</reference>
<evidence type="ECO:0000313" key="2">
    <source>
        <dbReference type="EMBL" id="GJS54871.1"/>
    </source>
</evidence>
<dbReference type="CDD" id="cd00303">
    <property type="entry name" value="retropepsin_like"/>
    <property type="match status" value="1"/>
</dbReference>
<accession>A0ABQ4WQI2</accession>
<organism evidence="2 3">
    <name type="scientific">Tanacetum coccineum</name>
    <dbReference type="NCBI Taxonomy" id="301880"/>
    <lineage>
        <taxon>Eukaryota</taxon>
        <taxon>Viridiplantae</taxon>
        <taxon>Streptophyta</taxon>
        <taxon>Embryophyta</taxon>
        <taxon>Tracheophyta</taxon>
        <taxon>Spermatophyta</taxon>
        <taxon>Magnoliopsida</taxon>
        <taxon>eudicotyledons</taxon>
        <taxon>Gunneridae</taxon>
        <taxon>Pentapetalae</taxon>
        <taxon>asterids</taxon>
        <taxon>campanulids</taxon>
        <taxon>Asterales</taxon>
        <taxon>Asteraceae</taxon>
        <taxon>Asteroideae</taxon>
        <taxon>Anthemideae</taxon>
        <taxon>Anthemidinae</taxon>
        <taxon>Tanacetum</taxon>
    </lineage>
</organism>
<feature type="region of interest" description="Disordered" evidence="1">
    <location>
        <begin position="1"/>
        <end position="38"/>
    </location>
</feature>
<evidence type="ECO:0000256" key="1">
    <source>
        <dbReference type="SAM" id="MobiDB-lite"/>
    </source>
</evidence>